<dbReference type="SMART" id="SM00388">
    <property type="entry name" value="HisKA"/>
    <property type="match status" value="1"/>
</dbReference>
<dbReference type="PANTHER" id="PTHR45339:SF5">
    <property type="entry name" value="HISTIDINE KINASE"/>
    <property type="match status" value="1"/>
</dbReference>
<evidence type="ECO:0000256" key="4">
    <source>
        <dbReference type="PROSITE-ProRule" id="PRU00169"/>
    </source>
</evidence>
<keyword evidence="6" id="KW-0472">Membrane</keyword>
<dbReference type="InterPro" id="IPR004358">
    <property type="entry name" value="Sig_transdc_His_kin-like_C"/>
</dbReference>
<name>A0ABW8ZA21_9BURK</name>
<feature type="region of interest" description="Disordered" evidence="5">
    <location>
        <begin position="605"/>
        <end position="625"/>
    </location>
</feature>
<dbReference type="InterPro" id="IPR001789">
    <property type="entry name" value="Sig_transdc_resp-reg_receiver"/>
</dbReference>
<dbReference type="CDD" id="cd17546">
    <property type="entry name" value="REC_hyHK_CKI1_RcsC-like"/>
    <property type="match status" value="1"/>
</dbReference>
<dbReference type="InterPro" id="IPR003594">
    <property type="entry name" value="HATPase_dom"/>
</dbReference>
<keyword evidence="9" id="KW-0067">ATP-binding</keyword>
<evidence type="ECO:0000259" key="7">
    <source>
        <dbReference type="PROSITE" id="PS50109"/>
    </source>
</evidence>
<accession>A0ABW8ZA21</accession>
<dbReference type="PANTHER" id="PTHR45339">
    <property type="entry name" value="HYBRID SIGNAL TRANSDUCTION HISTIDINE KINASE J"/>
    <property type="match status" value="1"/>
</dbReference>
<protein>
    <recommendedName>
        <fullName evidence="2">histidine kinase</fullName>
        <ecNumber evidence="2">2.7.13.3</ecNumber>
    </recommendedName>
</protein>
<dbReference type="Pfam" id="PF02518">
    <property type="entry name" value="HATPase_c"/>
    <property type="match status" value="1"/>
</dbReference>
<dbReference type="PROSITE" id="PS50109">
    <property type="entry name" value="HIS_KIN"/>
    <property type="match status" value="1"/>
</dbReference>
<comment type="caution">
    <text evidence="9">The sequence shown here is derived from an EMBL/GenBank/DDBJ whole genome shotgun (WGS) entry which is preliminary data.</text>
</comment>
<gene>
    <name evidence="9" type="ORF">PQR63_16455</name>
</gene>
<evidence type="ECO:0000313" key="9">
    <source>
        <dbReference type="EMBL" id="MFL9879994.1"/>
    </source>
</evidence>
<evidence type="ECO:0000256" key="3">
    <source>
        <dbReference type="ARBA" id="ARBA00022553"/>
    </source>
</evidence>
<dbReference type="InterPro" id="IPR011006">
    <property type="entry name" value="CheY-like_superfamily"/>
</dbReference>
<dbReference type="Pfam" id="PF00512">
    <property type="entry name" value="HisKA"/>
    <property type="match status" value="1"/>
</dbReference>
<dbReference type="CDD" id="cd16922">
    <property type="entry name" value="HATPase_EvgS-ArcB-TorS-like"/>
    <property type="match status" value="1"/>
</dbReference>
<dbReference type="Pfam" id="PF00072">
    <property type="entry name" value="Response_reg"/>
    <property type="match status" value="1"/>
</dbReference>
<dbReference type="SUPFAM" id="SSF47384">
    <property type="entry name" value="Homodimeric domain of signal transducing histidine kinase"/>
    <property type="match status" value="1"/>
</dbReference>
<dbReference type="CDD" id="cd12914">
    <property type="entry name" value="PDC1_DGC_like"/>
    <property type="match status" value="1"/>
</dbReference>
<keyword evidence="6" id="KW-1133">Transmembrane helix</keyword>
<dbReference type="EC" id="2.7.13.3" evidence="2"/>
<evidence type="ECO:0000256" key="2">
    <source>
        <dbReference type="ARBA" id="ARBA00012438"/>
    </source>
</evidence>
<dbReference type="Proteomes" id="UP001629214">
    <property type="component" value="Unassembled WGS sequence"/>
</dbReference>
<dbReference type="InterPro" id="IPR036890">
    <property type="entry name" value="HATPase_C_sf"/>
</dbReference>
<evidence type="ECO:0000256" key="5">
    <source>
        <dbReference type="SAM" id="MobiDB-lite"/>
    </source>
</evidence>
<evidence type="ECO:0000259" key="8">
    <source>
        <dbReference type="PROSITE" id="PS50110"/>
    </source>
</evidence>
<keyword evidence="9" id="KW-0547">Nucleotide-binding</keyword>
<comment type="catalytic activity">
    <reaction evidence="1">
        <text>ATP + protein L-histidine = ADP + protein N-phospho-L-histidine.</text>
        <dbReference type="EC" id="2.7.13.3"/>
    </reaction>
</comment>
<feature type="modified residue" description="4-aspartylphosphate" evidence="4">
    <location>
        <position position="676"/>
    </location>
</feature>
<dbReference type="EMBL" id="JAQQFR010000010">
    <property type="protein sequence ID" value="MFL9879994.1"/>
    <property type="molecule type" value="Genomic_DNA"/>
</dbReference>
<evidence type="ECO:0000256" key="1">
    <source>
        <dbReference type="ARBA" id="ARBA00000085"/>
    </source>
</evidence>
<feature type="transmembrane region" description="Helical" evidence="6">
    <location>
        <begin position="33"/>
        <end position="54"/>
    </location>
</feature>
<dbReference type="Gene3D" id="3.30.450.20">
    <property type="entry name" value="PAS domain"/>
    <property type="match status" value="1"/>
</dbReference>
<dbReference type="SUPFAM" id="SSF52172">
    <property type="entry name" value="CheY-like"/>
    <property type="match status" value="1"/>
</dbReference>
<dbReference type="GO" id="GO:0005524">
    <property type="term" value="F:ATP binding"/>
    <property type="evidence" value="ECO:0007669"/>
    <property type="project" value="UniProtKB-KW"/>
</dbReference>
<dbReference type="PRINTS" id="PR00344">
    <property type="entry name" value="BCTRLSENSOR"/>
</dbReference>
<dbReference type="SMART" id="SM00387">
    <property type="entry name" value="HATPase_c"/>
    <property type="match status" value="1"/>
</dbReference>
<sequence>MPTRSTTSLLFAFLHPLLWLGRSARRVTLTIGALLLILLGIATLSASSILYNWATDDWQEDIENLSLVLAENAAQTIASSTLVLDDISRLSRAGAKDDRTFRIAASNPAISQMMRDKISGLPQISGAAIVAADGSVLALTRLLPTSGINVSDRDYYLYHVRHNTDEIFYSVAVRNRTSQAWTFYLSRRINDARGNMVGIALVAISCDFFTNFFKSISLEKHVSIGLFGGARNLLAGWPQQTGDSDTNKTADRHGTKAAPVNRLLAGILSDTPDIYSQRAIRRTPMSINVSITESGFRDGWLRAMRVLGGIAGASMLVLVIAFGVMAIILKRREEDAVAAAILREQADASNQAKSRFLAMMSHEIRTPMNGVLGMSELLLDTRLDKVQHSYARQVHLATSELMRIINEVLDFSKIESGRMDCENSVFSPSQLLNDVVALHRATAQKKNLRIDIQIGESAAAEVEGGSAHIRQVLGNLLSNAIKFTASGHINVSLQCIADAARPGMVILHYAVADTGIGIGVEQQARLFQPFSQADSSISRKYGGTGLGLSICKRLVELMQGKIFCESESEKGTTFRFEVPCRNVSTADGVKPLAAEVAAVPAALADDNADNKDNMSSPPPSPTQAGAHVLVTEDTLINRQLARMLLTKNGYRVSEAENGAEALAAMKQEHYDLVLMDCMMPLMDGYEATRLLREWEASQGLPHLPVIALTASVIEGDRERCLAAGMDDYLPKPFTAAAFLAIVERWLQRAQQDAPTRN</sequence>
<keyword evidence="10" id="KW-1185">Reference proteome</keyword>
<dbReference type="SMART" id="SM00448">
    <property type="entry name" value="REC"/>
    <property type="match status" value="1"/>
</dbReference>
<dbReference type="InterPro" id="IPR005467">
    <property type="entry name" value="His_kinase_dom"/>
</dbReference>
<dbReference type="InterPro" id="IPR036097">
    <property type="entry name" value="HisK_dim/P_sf"/>
</dbReference>
<evidence type="ECO:0000256" key="6">
    <source>
        <dbReference type="SAM" id="Phobius"/>
    </source>
</evidence>
<evidence type="ECO:0000313" key="10">
    <source>
        <dbReference type="Proteomes" id="UP001629214"/>
    </source>
</evidence>
<feature type="domain" description="Response regulatory" evidence="8">
    <location>
        <begin position="627"/>
        <end position="746"/>
    </location>
</feature>
<dbReference type="PROSITE" id="PS50110">
    <property type="entry name" value="RESPONSE_REGULATORY"/>
    <property type="match status" value="1"/>
</dbReference>
<feature type="domain" description="Histidine kinase" evidence="7">
    <location>
        <begin position="359"/>
        <end position="582"/>
    </location>
</feature>
<dbReference type="RefSeq" id="WP_408169075.1">
    <property type="nucleotide sequence ID" value="NZ_JAQQFR010000010.1"/>
</dbReference>
<dbReference type="Gene3D" id="3.40.50.2300">
    <property type="match status" value="1"/>
</dbReference>
<proteinExistence type="predicted"/>
<dbReference type="Gene3D" id="1.10.287.130">
    <property type="match status" value="1"/>
</dbReference>
<dbReference type="Gene3D" id="3.30.565.10">
    <property type="entry name" value="Histidine kinase-like ATPase, C-terminal domain"/>
    <property type="match status" value="1"/>
</dbReference>
<keyword evidence="6" id="KW-0812">Transmembrane</keyword>
<dbReference type="SUPFAM" id="SSF55874">
    <property type="entry name" value="ATPase domain of HSP90 chaperone/DNA topoisomerase II/histidine kinase"/>
    <property type="match status" value="1"/>
</dbReference>
<reference evidence="9 10" key="1">
    <citation type="journal article" date="2024" name="Chem. Sci.">
        <title>Discovery of megapolipeptins by genome mining of a Burkholderiales bacteria collection.</title>
        <authorList>
            <person name="Paulo B.S."/>
            <person name="Recchia M.J.J."/>
            <person name="Lee S."/>
            <person name="Fergusson C.H."/>
            <person name="Romanowski S.B."/>
            <person name="Hernandez A."/>
            <person name="Krull N."/>
            <person name="Liu D.Y."/>
            <person name="Cavanagh H."/>
            <person name="Bos A."/>
            <person name="Gray C.A."/>
            <person name="Murphy B.T."/>
            <person name="Linington R.G."/>
            <person name="Eustaquio A.S."/>
        </authorList>
    </citation>
    <scope>NUCLEOTIDE SEQUENCE [LARGE SCALE GENOMIC DNA]</scope>
    <source>
        <strain evidence="9 10">RL21-008-BIB-B</strain>
    </source>
</reference>
<dbReference type="CDD" id="cd00082">
    <property type="entry name" value="HisKA"/>
    <property type="match status" value="1"/>
</dbReference>
<organism evidence="9 10">
    <name type="scientific">Herbaspirillum rhizosphaerae</name>
    <dbReference type="NCBI Taxonomy" id="346179"/>
    <lineage>
        <taxon>Bacteria</taxon>
        <taxon>Pseudomonadati</taxon>
        <taxon>Pseudomonadota</taxon>
        <taxon>Betaproteobacteria</taxon>
        <taxon>Burkholderiales</taxon>
        <taxon>Oxalobacteraceae</taxon>
        <taxon>Herbaspirillum</taxon>
    </lineage>
</organism>
<feature type="transmembrane region" description="Helical" evidence="6">
    <location>
        <begin position="306"/>
        <end position="329"/>
    </location>
</feature>
<keyword evidence="3 4" id="KW-0597">Phosphoprotein</keyword>
<dbReference type="InterPro" id="IPR003661">
    <property type="entry name" value="HisK_dim/P_dom"/>
</dbReference>